<evidence type="ECO:0000256" key="2">
    <source>
        <dbReference type="ARBA" id="ARBA00004664"/>
    </source>
</evidence>
<reference evidence="11" key="1">
    <citation type="submission" date="2024-07" db="EMBL/GenBank/DDBJ databases">
        <title>Identification and characteristics of an arsenic-resistant bacterial isolate, which belongs to a novel species.</title>
        <authorList>
            <person name="Juszczyk A."/>
            <person name="Kowalczyk A."/>
            <person name="Was K."/>
            <person name="Kosowicz W."/>
            <person name="Budzyn A."/>
            <person name="Latowski D."/>
        </authorList>
    </citation>
    <scope>NUCLEOTIDE SEQUENCE</scope>
    <source>
        <strain evidence="11">As8PL</strain>
    </source>
</reference>
<keyword evidence="7 9" id="KW-0057">Aromatic amino acid biosynthesis</keyword>
<evidence type="ECO:0000313" key="11">
    <source>
        <dbReference type="EMBL" id="XDI37123.1"/>
    </source>
</evidence>
<evidence type="ECO:0000256" key="1">
    <source>
        <dbReference type="ARBA" id="ARBA00001164"/>
    </source>
</evidence>
<dbReference type="InterPro" id="IPR011060">
    <property type="entry name" value="RibuloseP-bd_barrel"/>
</dbReference>
<keyword evidence="5 9" id="KW-0028">Amino-acid biosynthesis</keyword>
<evidence type="ECO:0000256" key="3">
    <source>
        <dbReference type="ARBA" id="ARBA00012572"/>
    </source>
</evidence>
<dbReference type="RefSeq" id="WP_368504497.1">
    <property type="nucleotide sequence ID" value="NZ_CP162551.1"/>
</dbReference>
<feature type="domain" description="N-(5'phosphoribosyl) anthranilate isomerase (PRAI)" evidence="10">
    <location>
        <begin position="5"/>
        <end position="207"/>
    </location>
</feature>
<comment type="catalytic activity">
    <reaction evidence="1 9">
        <text>N-(5-phospho-beta-D-ribosyl)anthranilate = 1-(2-carboxyphenylamino)-1-deoxy-D-ribulose 5-phosphate</text>
        <dbReference type="Rhea" id="RHEA:21540"/>
        <dbReference type="ChEBI" id="CHEBI:18277"/>
        <dbReference type="ChEBI" id="CHEBI:58613"/>
        <dbReference type="EC" id="5.3.1.24"/>
    </reaction>
</comment>
<dbReference type="Gene3D" id="3.20.20.70">
    <property type="entry name" value="Aldolase class I"/>
    <property type="match status" value="1"/>
</dbReference>
<comment type="pathway">
    <text evidence="2 9">Amino-acid biosynthesis; L-tryptophan biosynthesis; L-tryptophan from chorismate: step 3/5.</text>
</comment>
<dbReference type="SUPFAM" id="SSF51366">
    <property type="entry name" value="Ribulose-phoshate binding barrel"/>
    <property type="match status" value="1"/>
</dbReference>
<evidence type="ECO:0000256" key="4">
    <source>
        <dbReference type="ARBA" id="ARBA00022272"/>
    </source>
</evidence>
<accession>A0AB39BTN4</accession>
<evidence type="ECO:0000256" key="6">
    <source>
        <dbReference type="ARBA" id="ARBA00022822"/>
    </source>
</evidence>
<proteinExistence type="inferred from homology"/>
<comment type="similarity">
    <text evidence="9">Belongs to the TrpF family.</text>
</comment>
<organism evidence="11">
    <name type="scientific">Alkalihalophilus sp. As8PL</name>
    <dbReference type="NCBI Taxonomy" id="3237103"/>
    <lineage>
        <taxon>Bacteria</taxon>
        <taxon>Bacillati</taxon>
        <taxon>Bacillota</taxon>
        <taxon>Bacilli</taxon>
        <taxon>Bacillales</taxon>
        <taxon>Bacillaceae</taxon>
        <taxon>Alkalihalophilus</taxon>
    </lineage>
</organism>
<name>A0AB39BTN4_9BACI</name>
<dbReference type="InterPro" id="IPR044643">
    <property type="entry name" value="TrpF_fam"/>
</dbReference>
<gene>
    <name evidence="9" type="primary">trpF</name>
    <name evidence="11" type="ORF">AB3N04_02070</name>
</gene>
<dbReference type="GO" id="GO:0004640">
    <property type="term" value="F:phosphoribosylanthranilate isomerase activity"/>
    <property type="evidence" value="ECO:0007669"/>
    <property type="project" value="UniProtKB-UniRule"/>
</dbReference>
<evidence type="ECO:0000256" key="9">
    <source>
        <dbReference type="HAMAP-Rule" id="MF_00135"/>
    </source>
</evidence>
<evidence type="ECO:0000256" key="8">
    <source>
        <dbReference type="ARBA" id="ARBA00023235"/>
    </source>
</evidence>
<dbReference type="Pfam" id="PF00697">
    <property type="entry name" value="PRAI"/>
    <property type="match status" value="1"/>
</dbReference>
<dbReference type="CDD" id="cd00405">
    <property type="entry name" value="PRAI"/>
    <property type="match status" value="1"/>
</dbReference>
<sequence length="212" mass="24193">MKPLLKICGNHDERDVETVIHSETDYLGFVFVPSKRQVTIEMVEKWLAKWPNRKQKMVALFVNESVDVIKNVVETLPIDVVQCHGNESPEDLKELKKHLTCPIWKVIHAKDDALFYMRQFNGLVDGYIVDCKVEGHWGGTGQTFDWEMIPTFLAEGEAQNVKVMIAGGVSPDNIEKLLSYQPDGIDISSGVESNGRKDRHKIEQIVERMTRK</sequence>
<keyword evidence="6 9" id="KW-0822">Tryptophan biosynthesis</keyword>
<dbReference type="PANTHER" id="PTHR42894:SF1">
    <property type="entry name" value="N-(5'-PHOSPHORIBOSYL)ANTHRANILATE ISOMERASE"/>
    <property type="match status" value="1"/>
</dbReference>
<dbReference type="InterPro" id="IPR013785">
    <property type="entry name" value="Aldolase_TIM"/>
</dbReference>
<dbReference type="InterPro" id="IPR001240">
    <property type="entry name" value="PRAI_dom"/>
</dbReference>
<keyword evidence="8 9" id="KW-0413">Isomerase</keyword>
<dbReference type="EMBL" id="CP162551">
    <property type="protein sequence ID" value="XDI37123.1"/>
    <property type="molecule type" value="Genomic_DNA"/>
</dbReference>
<dbReference type="AlphaFoldDB" id="A0AB39BTN4"/>
<evidence type="ECO:0000256" key="7">
    <source>
        <dbReference type="ARBA" id="ARBA00023141"/>
    </source>
</evidence>
<evidence type="ECO:0000256" key="5">
    <source>
        <dbReference type="ARBA" id="ARBA00022605"/>
    </source>
</evidence>
<dbReference type="EC" id="5.3.1.24" evidence="3 9"/>
<dbReference type="NCBIfam" id="NF002301">
    <property type="entry name" value="PRK01222.2-1"/>
    <property type="match status" value="1"/>
</dbReference>
<dbReference type="GO" id="GO:0000162">
    <property type="term" value="P:L-tryptophan biosynthetic process"/>
    <property type="evidence" value="ECO:0007669"/>
    <property type="project" value="UniProtKB-UniRule"/>
</dbReference>
<protein>
    <recommendedName>
        <fullName evidence="4 9">N-(5'-phosphoribosyl)anthranilate isomerase</fullName>
        <shortName evidence="9">PRAI</shortName>
        <ecNumber evidence="3 9">5.3.1.24</ecNumber>
    </recommendedName>
</protein>
<evidence type="ECO:0000259" key="10">
    <source>
        <dbReference type="Pfam" id="PF00697"/>
    </source>
</evidence>
<dbReference type="PANTHER" id="PTHR42894">
    <property type="entry name" value="N-(5'-PHOSPHORIBOSYL)ANTHRANILATE ISOMERASE"/>
    <property type="match status" value="1"/>
</dbReference>
<dbReference type="HAMAP" id="MF_00135">
    <property type="entry name" value="PRAI"/>
    <property type="match status" value="1"/>
</dbReference>